<feature type="region of interest" description="Disordered" evidence="8">
    <location>
        <begin position="1"/>
        <end position="21"/>
    </location>
</feature>
<feature type="transmembrane region" description="Helical" evidence="9">
    <location>
        <begin position="168"/>
        <end position="188"/>
    </location>
</feature>
<feature type="transmembrane region" description="Helical" evidence="9">
    <location>
        <begin position="215"/>
        <end position="237"/>
    </location>
</feature>
<feature type="transmembrane region" description="Helical" evidence="9">
    <location>
        <begin position="373"/>
        <end position="396"/>
    </location>
</feature>
<sequence>MTTSQPQTNRSSTDKPLESEEKKGKKNFLGLKTDPFIFLVSAGFVVIFVAVTLAFGSRARDVYASISGWLMENLGWMYIGGYSLMFIFLLGVFVSKYGNLRLGDDDEKPAYSVPVWFAMLFAAGLGATLMFWGAAEPLHHSFNPPRGDFLPMSQGAIEQAFEFTYYHFAAHMWVPFIVPGLALGYFIYKRKMPARLSSVFSPLLGGNVYKWPGKLIDALSIIGTVFGLAVSVGLGVLQINAGMNIMWDVPLVSGVELAIILVITIASSISVATGLDKGIKILSNINIGAAIVLMFFVLLMGPTLTLLRHTVESFGNYGSSLPKMMFWTDSFAENPGWLGSWTVFYWAWTICWAPFVGMFIARISRGRTVREFIGGVLALPTIFVLIWFSIFGRAAVEMEKSDPGVLTTPVVEEGNTPVALFALLEQYPLYGITGSLAVFVIAIFFVTSIDSAALVMDSFASGDENVSPVYYRIGWAFAVGGVTAALLFINESGIEAIQEVVIIVALPFFIMMFLLMYSLLKAMGDDYSAERQVASRQWERTDSPERLEEQEAKPAPGYDEDGNPIDVPEFEYDDDGRFRIPGHVVVDGDVYVGGDVDNDYTPESPLDSADTDVSSPDKPDANGPGARS</sequence>
<evidence type="ECO:0000256" key="5">
    <source>
        <dbReference type="ARBA" id="ARBA00022692"/>
    </source>
</evidence>
<dbReference type="EMBL" id="CAFW01000011">
    <property type="protein sequence ID" value="CCE53934.1"/>
    <property type="molecule type" value="Genomic_DNA"/>
</dbReference>
<keyword evidence="5 9" id="KW-0812">Transmembrane</keyword>
<evidence type="ECO:0000313" key="10">
    <source>
        <dbReference type="EMBL" id="CCE53934.1"/>
    </source>
</evidence>
<protein>
    <submittedName>
        <fullName evidence="10">BCCT family osmoprotectant transporter</fullName>
    </submittedName>
</protein>
<dbReference type="Pfam" id="PF02028">
    <property type="entry name" value="BCCT"/>
    <property type="match status" value="1"/>
</dbReference>
<evidence type="ECO:0000256" key="7">
    <source>
        <dbReference type="ARBA" id="ARBA00023136"/>
    </source>
</evidence>
<feature type="transmembrane region" description="Helical" evidence="9">
    <location>
        <begin position="257"/>
        <end position="275"/>
    </location>
</feature>
<dbReference type="PANTHER" id="PTHR30047">
    <property type="entry name" value="HIGH-AFFINITY CHOLINE TRANSPORT PROTEIN-RELATED"/>
    <property type="match status" value="1"/>
</dbReference>
<keyword evidence="3" id="KW-0813">Transport</keyword>
<keyword evidence="6 9" id="KW-1133">Transmembrane helix</keyword>
<evidence type="ECO:0000256" key="1">
    <source>
        <dbReference type="ARBA" id="ARBA00004651"/>
    </source>
</evidence>
<feature type="transmembrane region" description="Helical" evidence="9">
    <location>
        <begin position="115"/>
        <end position="135"/>
    </location>
</feature>
<comment type="caution">
    <text evidence="10">The sequence shown here is derived from an EMBL/GenBank/DDBJ whole genome shotgun (WGS) entry which is preliminary data.</text>
</comment>
<feature type="transmembrane region" description="Helical" evidence="9">
    <location>
        <begin position="427"/>
        <end position="449"/>
    </location>
</feature>
<proteinExistence type="inferred from homology"/>
<feature type="compositionally biased region" description="Basic and acidic residues" evidence="8">
    <location>
        <begin position="537"/>
        <end position="552"/>
    </location>
</feature>
<dbReference type="Proteomes" id="UP000004840">
    <property type="component" value="Unassembled WGS sequence"/>
</dbReference>
<feature type="region of interest" description="Disordered" evidence="8">
    <location>
        <begin position="535"/>
        <end position="574"/>
    </location>
</feature>
<dbReference type="GO" id="GO:0005886">
    <property type="term" value="C:plasma membrane"/>
    <property type="evidence" value="ECO:0007669"/>
    <property type="project" value="UniProtKB-SubCell"/>
</dbReference>
<dbReference type="NCBIfam" id="TIGR00842">
    <property type="entry name" value="bcct"/>
    <property type="match status" value="1"/>
</dbReference>
<feature type="transmembrane region" description="Helical" evidence="9">
    <location>
        <begin position="469"/>
        <end position="489"/>
    </location>
</feature>
<feature type="transmembrane region" description="Helical" evidence="9">
    <location>
        <begin position="75"/>
        <end position="94"/>
    </location>
</feature>
<dbReference type="InterPro" id="IPR000060">
    <property type="entry name" value="BCCT_transptr"/>
</dbReference>
<comment type="similarity">
    <text evidence="2">Belongs to the BCCT transporter (TC 2.A.15) family.</text>
</comment>
<keyword evidence="4" id="KW-1003">Cell membrane</keyword>
<accession>G7HUH8</accession>
<dbReference type="AlphaFoldDB" id="G7HUH8"/>
<name>G7HUH8_9CORY</name>
<feature type="compositionally biased region" description="Acidic residues" evidence="8">
    <location>
        <begin position="558"/>
        <end position="574"/>
    </location>
</feature>
<evidence type="ECO:0000256" key="4">
    <source>
        <dbReference type="ARBA" id="ARBA00022475"/>
    </source>
</evidence>
<evidence type="ECO:0000256" key="8">
    <source>
        <dbReference type="SAM" id="MobiDB-lite"/>
    </source>
</evidence>
<gene>
    <name evidence="10" type="ORF">CCAS_01585</name>
</gene>
<evidence type="ECO:0000256" key="6">
    <source>
        <dbReference type="ARBA" id="ARBA00022989"/>
    </source>
</evidence>
<feature type="transmembrane region" description="Helical" evidence="9">
    <location>
        <begin position="287"/>
        <end position="307"/>
    </location>
</feature>
<feature type="transmembrane region" description="Helical" evidence="9">
    <location>
        <begin position="343"/>
        <end position="361"/>
    </location>
</feature>
<feature type="transmembrane region" description="Helical" evidence="9">
    <location>
        <begin position="36"/>
        <end position="55"/>
    </location>
</feature>
<feature type="compositionally biased region" description="Polar residues" evidence="8">
    <location>
        <begin position="1"/>
        <end position="11"/>
    </location>
</feature>
<feature type="region of interest" description="Disordered" evidence="8">
    <location>
        <begin position="594"/>
        <end position="628"/>
    </location>
</feature>
<dbReference type="GO" id="GO:0022857">
    <property type="term" value="F:transmembrane transporter activity"/>
    <property type="evidence" value="ECO:0007669"/>
    <property type="project" value="InterPro"/>
</dbReference>
<reference evidence="10 11" key="1">
    <citation type="journal article" date="2012" name="J. Bacteriol.">
        <title>Genome Sequence of Corynebacterium casei UCMA 3821, Isolated from a Smear-Ripened Cheese.</title>
        <authorList>
            <person name="Monnet C."/>
            <person name="Loux V."/>
            <person name="Bento P."/>
            <person name="Gibrat J.F."/>
            <person name="Straub C."/>
            <person name="Bonnarme P."/>
            <person name="Landaud S."/>
            <person name="Irlinger F."/>
        </authorList>
    </citation>
    <scope>NUCLEOTIDE SEQUENCE [LARGE SCALE GENOMIC DNA]</scope>
    <source>
        <strain evidence="10 11">UCMA 3821</strain>
    </source>
</reference>
<evidence type="ECO:0000256" key="2">
    <source>
        <dbReference type="ARBA" id="ARBA00005658"/>
    </source>
</evidence>
<evidence type="ECO:0000256" key="3">
    <source>
        <dbReference type="ARBA" id="ARBA00022448"/>
    </source>
</evidence>
<comment type="subcellular location">
    <subcellularLocation>
        <location evidence="1">Cell membrane</location>
        <topology evidence="1">Multi-pass membrane protein</topology>
    </subcellularLocation>
</comment>
<feature type="transmembrane region" description="Helical" evidence="9">
    <location>
        <begin position="501"/>
        <end position="520"/>
    </location>
</feature>
<evidence type="ECO:0000313" key="11">
    <source>
        <dbReference type="Proteomes" id="UP000004840"/>
    </source>
</evidence>
<feature type="compositionally biased region" description="Basic and acidic residues" evidence="8">
    <location>
        <begin position="12"/>
        <end position="21"/>
    </location>
</feature>
<dbReference type="PANTHER" id="PTHR30047:SF7">
    <property type="entry name" value="HIGH-AFFINITY CHOLINE TRANSPORT PROTEIN"/>
    <property type="match status" value="1"/>
</dbReference>
<organism evidence="10 11">
    <name type="scientific">Corynebacterium casei UCMA 3821</name>
    <dbReference type="NCBI Taxonomy" id="1110505"/>
    <lineage>
        <taxon>Bacteria</taxon>
        <taxon>Bacillati</taxon>
        <taxon>Actinomycetota</taxon>
        <taxon>Actinomycetes</taxon>
        <taxon>Mycobacteriales</taxon>
        <taxon>Corynebacteriaceae</taxon>
        <taxon>Corynebacterium</taxon>
    </lineage>
</organism>
<keyword evidence="7 9" id="KW-0472">Membrane</keyword>
<evidence type="ECO:0000256" key="9">
    <source>
        <dbReference type="SAM" id="Phobius"/>
    </source>
</evidence>